<name>A0ABQ5QAY7_9BACT</name>
<evidence type="ECO:0000256" key="4">
    <source>
        <dbReference type="ARBA" id="ARBA00022598"/>
    </source>
</evidence>
<dbReference type="Pfam" id="PF08245">
    <property type="entry name" value="Mur_ligase_M"/>
    <property type="match status" value="1"/>
</dbReference>
<comment type="pathway">
    <text evidence="2 7 8">Cell wall biogenesis; peptidoglycan biosynthesis.</text>
</comment>
<dbReference type="InterPro" id="IPR004101">
    <property type="entry name" value="Mur_ligase_C"/>
</dbReference>
<evidence type="ECO:0000259" key="9">
    <source>
        <dbReference type="Pfam" id="PF02875"/>
    </source>
</evidence>
<proteinExistence type="inferred from homology"/>
<feature type="domain" description="Mur ligase central" evidence="10">
    <location>
        <begin position="112"/>
        <end position="282"/>
    </location>
</feature>
<dbReference type="InterPro" id="IPR013221">
    <property type="entry name" value="Mur_ligase_cen"/>
</dbReference>
<accession>A0ABQ5QAY7</accession>
<dbReference type="SUPFAM" id="SSF53244">
    <property type="entry name" value="MurD-like peptide ligases, peptide-binding domain"/>
    <property type="match status" value="1"/>
</dbReference>
<dbReference type="InterPro" id="IPR005762">
    <property type="entry name" value="MurD"/>
</dbReference>
<dbReference type="NCBIfam" id="TIGR01087">
    <property type="entry name" value="murD"/>
    <property type="match status" value="1"/>
</dbReference>
<keyword evidence="6 7" id="KW-0067">ATP-binding</keyword>
<protein>
    <recommendedName>
        <fullName evidence="7 8">UDP-N-acetylmuramoylalanine--D-glutamate ligase</fullName>
        <ecNumber evidence="7 8">6.3.2.9</ecNumber>
    </recommendedName>
    <alternativeName>
        <fullName evidence="7">D-glutamic acid-adding enzyme</fullName>
    </alternativeName>
    <alternativeName>
        <fullName evidence="7">UDP-N-acetylmuramoyl-L-alanyl-D-glutamate synthetase</fullName>
    </alternativeName>
</protein>
<evidence type="ECO:0000256" key="2">
    <source>
        <dbReference type="ARBA" id="ARBA00004752"/>
    </source>
</evidence>
<evidence type="ECO:0000313" key="12">
    <source>
        <dbReference type="Proteomes" id="UP001165069"/>
    </source>
</evidence>
<dbReference type="SUPFAM" id="SSF51984">
    <property type="entry name" value="MurCD N-terminal domain"/>
    <property type="match status" value="1"/>
</dbReference>
<organism evidence="11 12">
    <name type="scientific">Geothrix limicola</name>
    <dbReference type="NCBI Taxonomy" id="2927978"/>
    <lineage>
        <taxon>Bacteria</taxon>
        <taxon>Pseudomonadati</taxon>
        <taxon>Acidobacteriota</taxon>
        <taxon>Holophagae</taxon>
        <taxon>Holophagales</taxon>
        <taxon>Holophagaceae</taxon>
        <taxon>Geothrix</taxon>
    </lineage>
</organism>
<keyword evidence="5 7" id="KW-0547">Nucleotide-binding</keyword>
<keyword evidence="7 8" id="KW-0132">Cell division</keyword>
<dbReference type="Gene3D" id="3.90.190.20">
    <property type="entry name" value="Mur ligase, C-terminal domain"/>
    <property type="match status" value="1"/>
</dbReference>
<dbReference type="Pfam" id="PF02875">
    <property type="entry name" value="Mur_ligase_C"/>
    <property type="match status" value="1"/>
</dbReference>
<gene>
    <name evidence="7 11" type="primary">murD</name>
    <name evidence="11" type="ORF">GETHLI_04820</name>
</gene>
<dbReference type="EMBL" id="BSDE01000001">
    <property type="protein sequence ID" value="GLH71980.1"/>
    <property type="molecule type" value="Genomic_DNA"/>
</dbReference>
<keyword evidence="7 8" id="KW-0573">Peptidoglycan synthesis</keyword>
<evidence type="ECO:0000256" key="6">
    <source>
        <dbReference type="ARBA" id="ARBA00022840"/>
    </source>
</evidence>
<dbReference type="SUPFAM" id="SSF53623">
    <property type="entry name" value="MurD-like peptide ligases, catalytic domain"/>
    <property type="match status" value="1"/>
</dbReference>
<evidence type="ECO:0000256" key="1">
    <source>
        <dbReference type="ARBA" id="ARBA00004496"/>
    </source>
</evidence>
<keyword evidence="7 8" id="KW-0131">Cell cycle</keyword>
<reference evidence="11 12" key="1">
    <citation type="journal article" date="2023" name="Antonie Van Leeuwenhoek">
        <title>Mesoterricola silvestris gen. nov., sp. nov., Mesoterricola sediminis sp. nov., Geothrix oryzae sp. nov., Geothrix edaphica sp. nov., Geothrix rubra sp. nov., and Geothrix limicola sp. nov., six novel members of Acidobacteriota isolated from soils.</title>
        <authorList>
            <person name="Itoh H."/>
            <person name="Sugisawa Y."/>
            <person name="Mise K."/>
            <person name="Xu Z."/>
            <person name="Kuniyasu M."/>
            <person name="Ushijima N."/>
            <person name="Kawano K."/>
            <person name="Kobayashi E."/>
            <person name="Shiratori Y."/>
            <person name="Masuda Y."/>
            <person name="Senoo K."/>
        </authorList>
    </citation>
    <scope>NUCLEOTIDE SEQUENCE [LARGE SCALE GENOMIC DNA]</scope>
    <source>
        <strain evidence="11 12">Red804</strain>
    </source>
</reference>
<keyword evidence="4 7" id="KW-0436">Ligase</keyword>
<evidence type="ECO:0000256" key="7">
    <source>
        <dbReference type="HAMAP-Rule" id="MF_00639"/>
    </source>
</evidence>
<dbReference type="InterPro" id="IPR036615">
    <property type="entry name" value="Mur_ligase_C_dom_sf"/>
</dbReference>
<comment type="caution">
    <text evidence="11">The sequence shown here is derived from an EMBL/GenBank/DDBJ whole genome shotgun (WGS) entry which is preliminary data.</text>
</comment>
<sequence length="442" mass="46931">MRTVVMGAGKSGLAAARYFAAQGHPVVLTDSRPDPDGVLEVELAKAGIPGVWGDHPFALLEACSELVISPGIPRTAPFVAEALRRGIPVIGEVEVAHRVIRERNDGSRVLAVTGTNGKSTTTDLAAHLMKVSGLPAVACGNLGTPVIDAVLAAPAATAFVVELSSYQLESTLAFHAEGAAFLNLTPDHLARHGDMETYRKTKLRIFEGQRAEDLRVVPMAHPEWWADAPGKGRTARFGWSACEAWCDGSGGLHLHGQPLLSRAQLRIPGDHNVENALAASLLASHAGASLDGIREGLMSYPGLAHRIAFCGEKGGVKAYNDSKGTNVDATLTALRALPGPLVLLLGGTDKGASYEPLREALAGKLRRLVFLGEAIPQLTRDLGDLPHDVVPRFDDAVHAALSLARAGDQVLLSPACASFDQFDNFEQRGDRFEALVRTWSRS</sequence>
<evidence type="ECO:0000256" key="3">
    <source>
        <dbReference type="ARBA" id="ARBA00022490"/>
    </source>
</evidence>
<dbReference type="PANTHER" id="PTHR43692:SF1">
    <property type="entry name" value="UDP-N-ACETYLMURAMOYLALANINE--D-GLUTAMATE LIGASE"/>
    <property type="match status" value="1"/>
</dbReference>
<dbReference type="InterPro" id="IPR036565">
    <property type="entry name" value="Mur-like_cat_sf"/>
</dbReference>
<comment type="function">
    <text evidence="7 8">Cell wall formation. Catalyzes the addition of glutamate to the nucleotide precursor UDP-N-acetylmuramoyl-L-alanine (UMA).</text>
</comment>
<dbReference type="Proteomes" id="UP001165069">
    <property type="component" value="Unassembled WGS sequence"/>
</dbReference>
<comment type="similarity">
    <text evidence="7">Belongs to the MurCDEF family.</text>
</comment>
<evidence type="ECO:0000259" key="10">
    <source>
        <dbReference type="Pfam" id="PF08245"/>
    </source>
</evidence>
<dbReference type="EC" id="6.3.2.9" evidence="7 8"/>
<dbReference type="HAMAP" id="MF_00639">
    <property type="entry name" value="MurD"/>
    <property type="match status" value="1"/>
</dbReference>
<dbReference type="Gene3D" id="3.40.1190.10">
    <property type="entry name" value="Mur-like, catalytic domain"/>
    <property type="match status" value="1"/>
</dbReference>
<evidence type="ECO:0000313" key="11">
    <source>
        <dbReference type="EMBL" id="GLH71980.1"/>
    </source>
</evidence>
<evidence type="ECO:0000256" key="8">
    <source>
        <dbReference type="RuleBase" id="RU003664"/>
    </source>
</evidence>
<keyword evidence="7 8" id="KW-0133">Cell shape</keyword>
<dbReference type="GO" id="GO:0016874">
    <property type="term" value="F:ligase activity"/>
    <property type="evidence" value="ECO:0007669"/>
    <property type="project" value="UniProtKB-KW"/>
</dbReference>
<dbReference type="PANTHER" id="PTHR43692">
    <property type="entry name" value="UDP-N-ACETYLMURAMOYLALANINE--D-GLUTAMATE LIGASE"/>
    <property type="match status" value="1"/>
</dbReference>
<evidence type="ECO:0000256" key="5">
    <source>
        <dbReference type="ARBA" id="ARBA00022741"/>
    </source>
</evidence>
<comment type="catalytic activity">
    <reaction evidence="7 8">
        <text>UDP-N-acetyl-alpha-D-muramoyl-L-alanine + D-glutamate + ATP = UDP-N-acetyl-alpha-D-muramoyl-L-alanyl-D-glutamate + ADP + phosphate + H(+)</text>
        <dbReference type="Rhea" id="RHEA:16429"/>
        <dbReference type="ChEBI" id="CHEBI:15378"/>
        <dbReference type="ChEBI" id="CHEBI:29986"/>
        <dbReference type="ChEBI" id="CHEBI:30616"/>
        <dbReference type="ChEBI" id="CHEBI:43474"/>
        <dbReference type="ChEBI" id="CHEBI:83898"/>
        <dbReference type="ChEBI" id="CHEBI:83900"/>
        <dbReference type="ChEBI" id="CHEBI:456216"/>
        <dbReference type="EC" id="6.3.2.9"/>
    </reaction>
</comment>
<dbReference type="Gene3D" id="3.40.50.720">
    <property type="entry name" value="NAD(P)-binding Rossmann-like Domain"/>
    <property type="match status" value="1"/>
</dbReference>
<feature type="binding site" evidence="7">
    <location>
        <begin position="114"/>
        <end position="120"/>
    </location>
    <ligand>
        <name>ATP</name>
        <dbReference type="ChEBI" id="CHEBI:30616"/>
    </ligand>
</feature>
<dbReference type="Pfam" id="PF21799">
    <property type="entry name" value="MurD-like_N"/>
    <property type="match status" value="1"/>
</dbReference>
<dbReference type="RefSeq" id="WP_285569813.1">
    <property type="nucleotide sequence ID" value="NZ_BSDE01000001.1"/>
</dbReference>
<keyword evidence="12" id="KW-1185">Reference proteome</keyword>
<comment type="subcellular location">
    <subcellularLocation>
        <location evidence="1 7 8">Cytoplasm</location>
    </subcellularLocation>
</comment>
<keyword evidence="7 8" id="KW-0961">Cell wall biogenesis/degradation</keyword>
<keyword evidence="3 7" id="KW-0963">Cytoplasm</keyword>
<feature type="domain" description="Mur ligase C-terminal" evidence="9">
    <location>
        <begin position="305"/>
        <end position="416"/>
    </location>
</feature>